<dbReference type="OrthoDB" id="9815120at2"/>
<dbReference type="GO" id="GO:0005886">
    <property type="term" value="C:plasma membrane"/>
    <property type="evidence" value="ECO:0007669"/>
    <property type="project" value="UniProtKB-SubCell"/>
</dbReference>
<reference evidence="11 13" key="2">
    <citation type="submission" date="2019-07" db="EMBL/GenBank/DDBJ databases">
        <title>Whole genome shotgun sequence of Kocuria flava NBRC 107626.</title>
        <authorList>
            <person name="Hosoyama A."/>
            <person name="Uohara A."/>
            <person name="Ohji S."/>
            <person name="Ichikawa N."/>
        </authorList>
    </citation>
    <scope>NUCLEOTIDE SEQUENCE [LARGE SCALE GENOMIC DNA]</scope>
    <source>
        <strain evidence="11 13">NBRC 107626</strain>
    </source>
</reference>
<dbReference type="EMBL" id="CP013254">
    <property type="protein sequence ID" value="ALU38700.1"/>
    <property type="molecule type" value="Genomic_DNA"/>
</dbReference>
<proteinExistence type="inferred from homology"/>
<evidence type="ECO:0000313" key="12">
    <source>
        <dbReference type="Proteomes" id="UP000057181"/>
    </source>
</evidence>
<evidence type="ECO:0000256" key="7">
    <source>
        <dbReference type="SAM" id="MobiDB-lite"/>
    </source>
</evidence>
<feature type="transmembrane region" description="Helical" evidence="8">
    <location>
        <begin position="39"/>
        <end position="58"/>
    </location>
</feature>
<evidence type="ECO:0000313" key="10">
    <source>
        <dbReference type="EMBL" id="ALU38700.1"/>
    </source>
</evidence>
<protein>
    <submittedName>
        <fullName evidence="11">Membrane protein</fullName>
    </submittedName>
</protein>
<evidence type="ECO:0000256" key="4">
    <source>
        <dbReference type="ARBA" id="ARBA00022692"/>
    </source>
</evidence>
<keyword evidence="3" id="KW-1003">Cell membrane</keyword>
<dbReference type="Pfam" id="PF00892">
    <property type="entry name" value="EamA"/>
    <property type="match status" value="1"/>
</dbReference>
<evidence type="ECO:0000313" key="13">
    <source>
        <dbReference type="Proteomes" id="UP000321155"/>
    </source>
</evidence>
<dbReference type="PANTHER" id="PTHR42920">
    <property type="entry name" value="OS03G0707200 PROTEIN-RELATED"/>
    <property type="match status" value="1"/>
</dbReference>
<dbReference type="PANTHER" id="PTHR42920:SF5">
    <property type="entry name" value="EAMA DOMAIN-CONTAINING PROTEIN"/>
    <property type="match status" value="1"/>
</dbReference>
<dbReference type="SUPFAM" id="SSF103481">
    <property type="entry name" value="Multidrug resistance efflux transporter EmrE"/>
    <property type="match status" value="1"/>
</dbReference>
<keyword evidence="5 8" id="KW-1133">Transmembrane helix</keyword>
<dbReference type="AlphaFoldDB" id="A0A0U3I5Q0"/>
<sequence>MTAPARSARLRPTLYVLAAVVSVQFGGALAAVLVPLIGASATVTVRLLVSAAIMLAVIRPRLRGRGKEAWRAGLFFGAALAGMNFAFYQSLATLPLGVAVTVEFLGPLALSAVLSRRLRDGTAVLAALAGIVLISQALTVPWAELDLGGLAWAAAAGAGWAAYIVGSRAAGRHFDRLDGLAVALVVAAALVAPAGLATVELPALTVPVLAAGAGIALLSSVVPYSLELLALRSIPPAVFGILLSLEPAVAALAGLLVLGQGLTGLQLAGMGLVVAASAVVMVGGTPEAPDDAPGGGAAPARAADPAAEQAARLDP</sequence>
<dbReference type="InterPro" id="IPR037185">
    <property type="entry name" value="EmrE-like"/>
</dbReference>
<dbReference type="EMBL" id="BJZR01000030">
    <property type="protein sequence ID" value="GEO92072.1"/>
    <property type="molecule type" value="Genomic_DNA"/>
</dbReference>
<keyword evidence="13" id="KW-1185">Reference proteome</keyword>
<evidence type="ECO:0000256" key="3">
    <source>
        <dbReference type="ARBA" id="ARBA00022475"/>
    </source>
</evidence>
<evidence type="ECO:0000256" key="5">
    <source>
        <dbReference type="ARBA" id="ARBA00022989"/>
    </source>
</evidence>
<evidence type="ECO:0000256" key="8">
    <source>
        <dbReference type="SAM" id="Phobius"/>
    </source>
</evidence>
<dbReference type="STRING" id="446860.AS188_01850"/>
<keyword evidence="4 8" id="KW-0812">Transmembrane</keyword>
<evidence type="ECO:0000313" key="11">
    <source>
        <dbReference type="EMBL" id="GEO92072.1"/>
    </source>
</evidence>
<keyword evidence="6 8" id="KW-0472">Membrane</keyword>
<dbReference type="KEGG" id="kfv:AS188_01850"/>
<feature type="transmembrane region" description="Helical" evidence="8">
    <location>
        <begin position="264"/>
        <end position="283"/>
    </location>
</feature>
<feature type="transmembrane region" description="Helical" evidence="8">
    <location>
        <begin position="94"/>
        <end position="114"/>
    </location>
</feature>
<feature type="compositionally biased region" description="Low complexity" evidence="7">
    <location>
        <begin position="298"/>
        <end position="315"/>
    </location>
</feature>
<feature type="domain" description="EamA" evidence="9">
    <location>
        <begin position="149"/>
        <end position="281"/>
    </location>
</feature>
<name>A0A0U3I5Q0_9MICC</name>
<reference evidence="10 12" key="1">
    <citation type="submission" date="2015-11" db="EMBL/GenBank/DDBJ databases">
        <title>Complete Genome Sequence of Kocuria flava strain HO-9041.</title>
        <authorList>
            <person name="Zhou M."/>
            <person name="Dai J."/>
        </authorList>
    </citation>
    <scope>NUCLEOTIDE SEQUENCE [LARGE SCALE GENOMIC DNA]</scope>
    <source>
        <strain evidence="10 12">HO-9041</strain>
    </source>
</reference>
<dbReference type="RefSeq" id="WP_058857414.1">
    <property type="nucleotide sequence ID" value="NZ_BJZR01000030.1"/>
</dbReference>
<feature type="transmembrane region" description="Helical" evidence="8">
    <location>
        <begin position="12"/>
        <end position="33"/>
    </location>
</feature>
<feature type="transmembrane region" description="Helical" evidence="8">
    <location>
        <begin position="149"/>
        <end position="165"/>
    </location>
</feature>
<evidence type="ECO:0000256" key="2">
    <source>
        <dbReference type="ARBA" id="ARBA00007362"/>
    </source>
</evidence>
<gene>
    <name evidence="10" type="ORF">AS188_01850</name>
    <name evidence="11" type="ORF">KFL01_13780</name>
</gene>
<feature type="transmembrane region" description="Helical" evidence="8">
    <location>
        <begin position="177"/>
        <end position="198"/>
    </location>
</feature>
<dbReference type="InterPro" id="IPR051258">
    <property type="entry name" value="Diverse_Substrate_Transporter"/>
</dbReference>
<organism evidence="10 12">
    <name type="scientific">Kocuria flava</name>
    <dbReference type="NCBI Taxonomy" id="446860"/>
    <lineage>
        <taxon>Bacteria</taxon>
        <taxon>Bacillati</taxon>
        <taxon>Actinomycetota</taxon>
        <taxon>Actinomycetes</taxon>
        <taxon>Micrococcales</taxon>
        <taxon>Micrococcaceae</taxon>
        <taxon>Kocuria</taxon>
    </lineage>
</organism>
<evidence type="ECO:0000256" key="1">
    <source>
        <dbReference type="ARBA" id="ARBA00004651"/>
    </source>
</evidence>
<feature type="region of interest" description="Disordered" evidence="7">
    <location>
        <begin position="287"/>
        <end position="315"/>
    </location>
</feature>
<dbReference type="Proteomes" id="UP000321155">
    <property type="component" value="Unassembled WGS sequence"/>
</dbReference>
<feature type="transmembrane region" description="Helical" evidence="8">
    <location>
        <begin position="238"/>
        <end position="258"/>
    </location>
</feature>
<evidence type="ECO:0000256" key="6">
    <source>
        <dbReference type="ARBA" id="ARBA00023136"/>
    </source>
</evidence>
<accession>A0A0U3I5Q0</accession>
<dbReference type="Proteomes" id="UP000057181">
    <property type="component" value="Chromosome"/>
</dbReference>
<comment type="similarity">
    <text evidence="2">Belongs to the EamA transporter family.</text>
</comment>
<dbReference type="InterPro" id="IPR000620">
    <property type="entry name" value="EamA_dom"/>
</dbReference>
<feature type="transmembrane region" description="Helical" evidence="8">
    <location>
        <begin position="70"/>
        <end position="88"/>
    </location>
</feature>
<evidence type="ECO:0000259" key="9">
    <source>
        <dbReference type="Pfam" id="PF00892"/>
    </source>
</evidence>
<comment type="subcellular location">
    <subcellularLocation>
        <location evidence="1">Cell membrane</location>
        <topology evidence="1">Multi-pass membrane protein</topology>
    </subcellularLocation>
</comment>
<feature type="transmembrane region" description="Helical" evidence="8">
    <location>
        <begin position="121"/>
        <end position="143"/>
    </location>
</feature>
<feature type="transmembrane region" description="Helical" evidence="8">
    <location>
        <begin position="204"/>
        <end position="226"/>
    </location>
</feature>